<dbReference type="EMBL" id="CACSLK010012233">
    <property type="protein sequence ID" value="CAA0814933.1"/>
    <property type="molecule type" value="Genomic_DNA"/>
</dbReference>
<keyword evidence="5" id="KW-0347">Helicase</keyword>
<evidence type="ECO:0000256" key="6">
    <source>
        <dbReference type="ARBA" id="ARBA00022840"/>
    </source>
</evidence>
<dbReference type="Gene3D" id="1.25.10.10">
    <property type="entry name" value="Leucine-rich Repeat Variant"/>
    <property type="match status" value="3"/>
</dbReference>
<keyword evidence="4" id="KW-0378">Hydrolase</keyword>
<evidence type="ECO:0000256" key="3">
    <source>
        <dbReference type="ARBA" id="ARBA00022741"/>
    </source>
</evidence>
<dbReference type="InterPro" id="IPR000330">
    <property type="entry name" value="SNF2_N"/>
</dbReference>
<gene>
    <name evidence="12" type="ORF">SHERM_15088</name>
</gene>
<dbReference type="PANTHER" id="PTHR36498">
    <property type="entry name" value="TATA-BINDING PROTEIN-ASSOCIATED FACTOR 172"/>
    <property type="match status" value="1"/>
</dbReference>
<dbReference type="InterPro" id="IPR049730">
    <property type="entry name" value="SNF2/RAD54-like_C"/>
</dbReference>
<dbReference type="GO" id="GO:0016887">
    <property type="term" value="F:ATP hydrolysis activity"/>
    <property type="evidence" value="ECO:0007669"/>
    <property type="project" value="InterPro"/>
</dbReference>
<keyword evidence="6" id="KW-0067">ATP-binding</keyword>
<feature type="region of interest" description="Disordered" evidence="9">
    <location>
        <begin position="1952"/>
        <end position="1975"/>
    </location>
</feature>
<dbReference type="InterPro" id="IPR044972">
    <property type="entry name" value="Mot1"/>
</dbReference>
<dbReference type="SUPFAM" id="SSF48371">
    <property type="entry name" value="ARM repeat"/>
    <property type="match status" value="1"/>
</dbReference>
<keyword evidence="2" id="KW-0677">Repeat</keyword>
<feature type="region of interest" description="Disordered" evidence="9">
    <location>
        <begin position="199"/>
        <end position="280"/>
    </location>
</feature>
<evidence type="ECO:0000259" key="11">
    <source>
        <dbReference type="PROSITE" id="PS51194"/>
    </source>
</evidence>
<evidence type="ECO:0000256" key="9">
    <source>
        <dbReference type="SAM" id="MobiDB-lite"/>
    </source>
</evidence>
<evidence type="ECO:0000256" key="4">
    <source>
        <dbReference type="ARBA" id="ARBA00022801"/>
    </source>
</evidence>
<accession>A0A9N7MM92</accession>
<dbReference type="InterPro" id="IPR001650">
    <property type="entry name" value="Helicase_C-like"/>
</dbReference>
<dbReference type="GO" id="GO:0005524">
    <property type="term" value="F:ATP binding"/>
    <property type="evidence" value="ECO:0007669"/>
    <property type="project" value="UniProtKB-KW"/>
</dbReference>
<evidence type="ECO:0000256" key="5">
    <source>
        <dbReference type="ARBA" id="ARBA00022806"/>
    </source>
</evidence>
<evidence type="ECO:0000256" key="2">
    <source>
        <dbReference type="ARBA" id="ARBA00022737"/>
    </source>
</evidence>
<keyword evidence="8" id="KW-0539">Nucleus</keyword>
<keyword evidence="7" id="KW-0238">DNA-binding</keyword>
<keyword evidence="13" id="KW-1185">Reference proteome</keyword>
<dbReference type="InterPro" id="IPR027417">
    <property type="entry name" value="P-loop_NTPase"/>
</dbReference>
<dbReference type="CDD" id="cd18793">
    <property type="entry name" value="SF2_C_SNF"/>
    <property type="match status" value="1"/>
</dbReference>
<dbReference type="Gene3D" id="3.40.50.10810">
    <property type="entry name" value="Tandem AAA-ATPase domain"/>
    <property type="match status" value="1"/>
</dbReference>
<dbReference type="Pfam" id="PF00271">
    <property type="entry name" value="Helicase_C"/>
    <property type="match status" value="1"/>
</dbReference>
<evidence type="ECO:0000256" key="1">
    <source>
        <dbReference type="ARBA" id="ARBA00004123"/>
    </source>
</evidence>
<dbReference type="InterPro" id="IPR011989">
    <property type="entry name" value="ARM-like"/>
</dbReference>
<dbReference type="SUPFAM" id="SSF52540">
    <property type="entry name" value="P-loop containing nucleoside triphosphate hydrolases"/>
    <property type="match status" value="2"/>
</dbReference>
<organism evidence="12 13">
    <name type="scientific">Striga hermonthica</name>
    <name type="common">Purple witchweed</name>
    <name type="synonym">Buchnera hermonthica</name>
    <dbReference type="NCBI Taxonomy" id="68872"/>
    <lineage>
        <taxon>Eukaryota</taxon>
        <taxon>Viridiplantae</taxon>
        <taxon>Streptophyta</taxon>
        <taxon>Embryophyta</taxon>
        <taxon>Tracheophyta</taxon>
        <taxon>Spermatophyta</taxon>
        <taxon>Magnoliopsida</taxon>
        <taxon>eudicotyledons</taxon>
        <taxon>Gunneridae</taxon>
        <taxon>Pentapetalae</taxon>
        <taxon>asterids</taxon>
        <taxon>lamiids</taxon>
        <taxon>Lamiales</taxon>
        <taxon>Orobanchaceae</taxon>
        <taxon>Buchnereae</taxon>
        <taxon>Striga</taxon>
    </lineage>
</organism>
<evidence type="ECO:0000256" key="7">
    <source>
        <dbReference type="ARBA" id="ARBA00023125"/>
    </source>
</evidence>
<evidence type="ECO:0000259" key="10">
    <source>
        <dbReference type="PROSITE" id="PS51192"/>
    </source>
</evidence>
<feature type="compositionally biased region" description="Acidic residues" evidence="9">
    <location>
        <begin position="267"/>
        <end position="277"/>
    </location>
</feature>
<dbReference type="InterPro" id="IPR014001">
    <property type="entry name" value="Helicase_ATP-bd"/>
</dbReference>
<comment type="subcellular location">
    <subcellularLocation>
        <location evidence="1">Nucleus</location>
    </subcellularLocation>
</comment>
<dbReference type="PANTHER" id="PTHR36498:SF1">
    <property type="entry name" value="TATA-BINDING PROTEIN-ASSOCIATED FACTOR 172"/>
    <property type="match status" value="1"/>
</dbReference>
<name>A0A9N7MM92_STRHE</name>
<protein>
    <submittedName>
        <fullName evidence="12">TATA-binding protein-associated factor BTAF1</fullName>
    </submittedName>
</protein>
<evidence type="ECO:0000313" key="13">
    <source>
        <dbReference type="Proteomes" id="UP001153555"/>
    </source>
</evidence>
<dbReference type="PROSITE" id="PS51192">
    <property type="entry name" value="HELICASE_ATP_BIND_1"/>
    <property type="match status" value="1"/>
</dbReference>
<dbReference type="GO" id="GO:0017025">
    <property type="term" value="F:TBP-class protein binding"/>
    <property type="evidence" value="ECO:0007669"/>
    <property type="project" value="InterPro"/>
</dbReference>
<dbReference type="GO" id="GO:0003677">
    <property type="term" value="F:DNA binding"/>
    <property type="evidence" value="ECO:0007669"/>
    <property type="project" value="UniProtKB-KW"/>
</dbReference>
<dbReference type="Pfam" id="PF12054">
    <property type="entry name" value="DUF3535"/>
    <property type="match status" value="1"/>
</dbReference>
<feature type="non-terminal residue" evidence="12">
    <location>
        <position position="1"/>
    </location>
</feature>
<comment type="caution">
    <text evidence="12">The sequence shown here is derived from an EMBL/GenBank/DDBJ whole genome shotgun (WGS) entry which is preliminary data.</text>
</comment>
<dbReference type="FunFam" id="1.25.10.10:FF:001520">
    <property type="entry name" value="Uncharacterized protein"/>
    <property type="match status" value="1"/>
</dbReference>
<dbReference type="Gene3D" id="3.40.50.300">
    <property type="entry name" value="P-loop containing nucleotide triphosphate hydrolases"/>
    <property type="match status" value="1"/>
</dbReference>
<evidence type="ECO:0000313" key="12">
    <source>
        <dbReference type="EMBL" id="CAA0814933.1"/>
    </source>
</evidence>
<sequence length="2009" mass="223034">GSTQATRFSAARQIGEIAKSHPQDLNALLSKVSQSLRSKKWETRVAAAHAVGAIAESVKHISLTELSSSVESKMSEAGISAKFEDVVTWPNFHSKLVGSTSFRSFDLNKVLEFGALVASGGLEYDIASDNCKNPKERLARQKQNLKRRLGLDVCEQFMDVNDVIRDEDLIVHKINYPENGNGFQYFSSQPRHIQQFVTGVVPSSRSRRPSARELNLLKRKAKSNSKDQSKGWPKDGNTDPTHSHDMVATKGISVESTSSNKQLVDTMSDDESPDNDGDGGWPFQNFVEQLLVDMFDPVWEVRHGSIMALREIITYQGASAGILMPEVSSRSAPVSNLNDIDNESEIKREREFDLNMQVLLDESEPVLKRPKIENAQSGDTDFCTKVDEGKPFPNMGNGENDVSFVKMEFQSGVDRACHSICDDTVKQECHGGKESSGTMNILKNLPQNSELMNLLKHASTSWLRNFEFLQDCAIRFLCVLSLDRFGDYVSDQVVAPVRETCAQALGAVFKYMHPSLVQETLNILLKMQRRPEWEIRHGSLLGIKYLVAVRQEMLHNLLGFVLPACKTGLEDPDDDVRAVAAEALIPTSASIVSLKGSTLHSIIMLLWDILLDLDDLSPSTSSVMNLLAEIYSQEQMIPKTFGTLDSKENVDLNHEYSHMDGLGEGMGSLENPYMLSTLAPRLWPFMRHSITSVRLSAIRTLERLLDAGYRRSISDVPSSFWPSFIVGDTLRIVFQNLLLESNEEILQCSERVWNLLLKCQVEDLENAAKLYFSSWIELATTPYGSPLDATQMFWPVALPRKSHFKAAAKMKVVKVETEHQKNKVLEFAGSMSGENGDASANSTKIIVGADLDISVTYTRVVTSSALGLLASKLNGSSLQYVIDPLWKGLTSLSGVQRQVVSMVLISWFKELKNIPKSDEVIVNISSNFRLCLLDLLACSNPAYPTKDSLLPYAELSRTYSKMRNEAGQLFSATEASGLYSDLLSSVKVDIENLTADDAVNFASVFEFMGNGTAALESEGRILYEELESLKQKLLATAGYLKCVQNNLHLTVSALLAAAVVWMSELPAKLNPIILPIMSSVKREQEEILQCKAAESLAELIHHCIERKPGPNDKLIKNLCTLTCMDPRETPQAGALNSVEIIEDQDLLSFGSSSGRQKSKVNVFSAGEDRLKVEGFISRRGSELALKYLCMKFGGSLFDRLPKIWHCLVEVLSSCDFEGLTPEDEKLIDQSIGSIQDPQILVNNIQVVRSIAPFLEATLRPKFLTLLPCIFRCVRHSHIAVRLSASRCITAMAKSMTENVMGSLIENVVPMLGDMGSVHARQGAGMLVSLLVQGLGLELVPYAPLLVVPLLRCMSDCDHSVRQSVTHSFAALVPLLPLARGVSPPVGLTDRLSRNQEDAKFLEQLVDNSHIDDYELPFELKVTLRRYQQEGINWLAFLKRFNLHGILCDDMGLGKTLQSSAIVASDIAEHIAVNMGEDLPPSLIICPSTLVGHWVYEIEKFIDPSLLTTLQYIGSAQERTSLRLQFNKHNAIITSYDVVRKDVDFLGEFMWNYCILDEGHIIKNSKSKVTGAVKQLKAKHRLILSGTPIQNNVLDLWSLFDFLMPGFLGTERQFQATYGKPLIAARDPKCSAKDAEAGVLAMEALHKQVMPFLLRRTKDEVLSDLPEKIIQDRYCDLSPLQLKLYEQFSGSPVRQEISSVVKQNEDTGGAPKASSHVFQALQYLLKLCSHPLLVLGERIPDTLLPMMSELGSINSDISSELHKIHHSPKLVALQEIMEECGIGVDASSFEGSISVGQHRVLIFAQHKAFLDIIEKDLFHTHMKNVTYLRLDGSVEPEKRFEIVKAFNSDPTIDALLLTTHVGGLGLNLTSADTLVFMEHDWNPMRDHQAMDRAHRLGQRKVVNVHRLIMRGTLEEKVMSLQKFKVSIANAVINADNASMNTMNTDQLLDLFTSADGKKGPKSSTASGEDGKAPGRGKGLKAILGGLEELWDQSQYTEEYNINQFLAKLNG</sequence>
<dbReference type="Pfam" id="PF00176">
    <property type="entry name" value="SNF2-rel_dom"/>
    <property type="match status" value="1"/>
</dbReference>
<feature type="compositionally biased region" description="Polar residues" evidence="9">
    <location>
        <begin position="254"/>
        <end position="265"/>
    </location>
</feature>
<feature type="compositionally biased region" description="Basic and acidic residues" evidence="9">
    <location>
        <begin position="224"/>
        <end position="247"/>
    </location>
</feature>
<dbReference type="OrthoDB" id="10252227at2759"/>
<keyword evidence="3" id="KW-0547">Nucleotide-binding</keyword>
<feature type="domain" description="Helicase ATP-binding" evidence="10">
    <location>
        <begin position="1435"/>
        <end position="1605"/>
    </location>
</feature>
<dbReference type="CDD" id="cd17999">
    <property type="entry name" value="DEXHc_Mot1"/>
    <property type="match status" value="1"/>
</dbReference>
<dbReference type="PROSITE" id="PS51194">
    <property type="entry name" value="HELICASE_CTER"/>
    <property type="match status" value="1"/>
</dbReference>
<dbReference type="InterPro" id="IPR038718">
    <property type="entry name" value="SNF2-like_sf"/>
</dbReference>
<dbReference type="InterPro" id="IPR044078">
    <property type="entry name" value="Mot1_ATP-bd"/>
</dbReference>
<dbReference type="GO" id="GO:0005634">
    <property type="term" value="C:nucleus"/>
    <property type="evidence" value="ECO:0007669"/>
    <property type="project" value="UniProtKB-SubCell"/>
</dbReference>
<dbReference type="FunFam" id="3.40.50.300:FF:001793">
    <property type="entry name" value="TATA-binding protein-associated factor"/>
    <property type="match status" value="1"/>
</dbReference>
<dbReference type="SMART" id="SM00490">
    <property type="entry name" value="HELICc"/>
    <property type="match status" value="1"/>
</dbReference>
<dbReference type="InterPro" id="IPR016024">
    <property type="entry name" value="ARM-type_fold"/>
</dbReference>
<dbReference type="Proteomes" id="UP001153555">
    <property type="component" value="Unassembled WGS sequence"/>
</dbReference>
<dbReference type="FunFam" id="3.40.50.10810:FF:000009">
    <property type="entry name" value="B-TFIID TATA-box-binding protein-associated factor 1"/>
    <property type="match status" value="1"/>
</dbReference>
<evidence type="ECO:0000256" key="8">
    <source>
        <dbReference type="ARBA" id="ARBA00023242"/>
    </source>
</evidence>
<dbReference type="GO" id="GO:0004386">
    <property type="term" value="F:helicase activity"/>
    <property type="evidence" value="ECO:0007669"/>
    <property type="project" value="UniProtKB-KW"/>
</dbReference>
<dbReference type="InterPro" id="IPR022707">
    <property type="entry name" value="Mot1_central_dom"/>
</dbReference>
<proteinExistence type="predicted"/>
<reference evidence="12" key="1">
    <citation type="submission" date="2019-12" db="EMBL/GenBank/DDBJ databases">
        <authorList>
            <person name="Scholes J."/>
        </authorList>
    </citation>
    <scope>NUCLEOTIDE SEQUENCE</scope>
</reference>
<dbReference type="SMART" id="SM00487">
    <property type="entry name" value="DEXDc"/>
    <property type="match status" value="1"/>
</dbReference>
<feature type="domain" description="Helicase C-terminal" evidence="11">
    <location>
        <begin position="1787"/>
        <end position="1942"/>
    </location>
</feature>